<name>A0A183V242_TOXCA</name>
<dbReference type="WBParaSite" id="TCNE_0001481201-mRNA-1">
    <property type="protein sequence ID" value="TCNE_0001481201-mRNA-1"/>
    <property type="gene ID" value="TCNE_0001481201"/>
</dbReference>
<accession>A0A183V242</accession>
<sequence>MGLRSRWGFGHVVFGWAYDRREALGMESFGHTIAMTLWAWRLWMGLRSRRGMGPLYASVAVAFTFHHENGIPSLVFHL</sequence>
<evidence type="ECO:0000313" key="1">
    <source>
        <dbReference type="EMBL" id="VDM46133.1"/>
    </source>
</evidence>
<protein>
    <submittedName>
        <fullName evidence="3">Inner membrane protein</fullName>
    </submittedName>
</protein>
<proteinExistence type="predicted"/>
<reference evidence="1 2" key="2">
    <citation type="submission" date="2018-11" db="EMBL/GenBank/DDBJ databases">
        <authorList>
            <consortium name="Pathogen Informatics"/>
        </authorList>
    </citation>
    <scope>NUCLEOTIDE SEQUENCE [LARGE SCALE GENOMIC DNA]</scope>
</reference>
<keyword evidence="2" id="KW-1185">Reference proteome</keyword>
<dbReference type="AlphaFoldDB" id="A0A183V242"/>
<reference evidence="3" key="1">
    <citation type="submission" date="2016-06" db="UniProtKB">
        <authorList>
            <consortium name="WormBaseParasite"/>
        </authorList>
    </citation>
    <scope>IDENTIFICATION</scope>
</reference>
<organism evidence="2 3">
    <name type="scientific">Toxocara canis</name>
    <name type="common">Canine roundworm</name>
    <dbReference type="NCBI Taxonomy" id="6265"/>
    <lineage>
        <taxon>Eukaryota</taxon>
        <taxon>Metazoa</taxon>
        <taxon>Ecdysozoa</taxon>
        <taxon>Nematoda</taxon>
        <taxon>Chromadorea</taxon>
        <taxon>Rhabditida</taxon>
        <taxon>Spirurina</taxon>
        <taxon>Ascaridomorpha</taxon>
        <taxon>Ascaridoidea</taxon>
        <taxon>Toxocaridae</taxon>
        <taxon>Toxocara</taxon>
    </lineage>
</organism>
<evidence type="ECO:0000313" key="3">
    <source>
        <dbReference type="WBParaSite" id="TCNE_0001481201-mRNA-1"/>
    </source>
</evidence>
<evidence type="ECO:0000313" key="2">
    <source>
        <dbReference type="Proteomes" id="UP000050794"/>
    </source>
</evidence>
<dbReference type="Proteomes" id="UP000050794">
    <property type="component" value="Unassembled WGS sequence"/>
</dbReference>
<gene>
    <name evidence="1" type="ORF">TCNE_LOCUS14812</name>
</gene>
<dbReference type="EMBL" id="UYWY01022466">
    <property type="protein sequence ID" value="VDM46133.1"/>
    <property type="molecule type" value="Genomic_DNA"/>
</dbReference>